<gene>
    <name evidence="1" type="ORF">OPV22_000277</name>
</gene>
<dbReference type="EMBL" id="JAQQAF010000001">
    <property type="protein sequence ID" value="KAJ8509843.1"/>
    <property type="molecule type" value="Genomic_DNA"/>
</dbReference>
<name>A0AAV8RSY3_ENSVE</name>
<dbReference type="AlphaFoldDB" id="A0AAV8RSY3"/>
<evidence type="ECO:0000313" key="1">
    <source>
        <dbReference type="EMBL" id="KAJ8509843.1"/>
    </source>
</evidence>
<accession>A0AAV8RSY3</accession>
<evidence type="ECO:0000313" key="2">
    <source>
        <dbReference type="Proteomes" id="UP001222027"/>
    </source>
</evidence>
<keyword evidence="2" id="KW-1185">Reference proteome</keyword>
<proteinExistence type="predicted"/>
<sequence>MLIHRCSTGVYKKPLRIAALPSFVVWIGESVANAPVEASPSGRTRRRGIPSFRPVASLPLCSRSFAPARGSNRAAPISPVQFIRICSLILTLMERDSWWFKFIRICSCILITRALDMRAKALHIRVYCSSPG</sequence>
<reference evidence="1 2" key="1">
    <citation type="submission" date="2022-12" db="EMBL/GenBank/DDBJ databases">
        <title>Chromosome-scale assembly of the Ensete ventricosum genome.</title>
        <authorList>
            <person name="Dussert Y."/>
            <person name="Stocks J."/>
            <person name="Wendawek A."/>
            <person name="Woldeyes F."/>
            <person name="Nichols R.A."/>
            <person name="Borrell J.S."/>
        </authorList>
    </citation>
    <scope>NUCLEOTIDE SEQUENCE [LARGE SCALE GENOMIC DNA]</scope>
    <source>
        <strain evidence="2">cv. Maze</strain>
        <tissue evidence="1">Seeds</tissue>
    </source>
</reference>
<protein>
    <submittedName>
        <fullName evidence="1">Uncharacterized protein</fullName>
    </submittedName>
</protein>
<organism evidence="1 2">
    <name type="scientific">Ensete ventricosum</name>
    <name type="common">Abyssinian banana</name>
    <name type="synonym">Musa ensete</name>
    <dbReference type="NCBI Taxonomy" id="4639"/>
    <lineage>
        <taxon>Eukaryota</taxon>
        <taxon>Viridiplantae</taxon>
        <taxon>Streptophyta</taxon>
        <taxon>Embryophyta</taxon>
        <taxon>Tracheophyta</taxon>
        <taxon>Spermatophyta</taxon>
        <taxon>Magnoliopsida</taxon>
        <taxon>Liliopsida</taxon>
        <taxon>Zingiberales</taxon>
        <taxon>Musaceae</taxon>
        <taxon>Ensete</taxon>
    </lineage>
</organism>
<comment type="caution">
    <text evidence="1">The sequence shown here is derived from an EMBL/GenBank/DDBJ whole genome shotgun (WGS) entry which is preliminary data.</text>
</comment>
<dbReference type="Proteomes" id="UP001222027">
    <property type="component" value="Unassembled WGS sequence"/>
</dbReference>